<dbReference type="NCBIfam" id="TIGR00693">
    <property type="entry name" value="thiE"/>
    <property type="match status" value="1"/>
</dbReference>
<evidence type="ECO:0000256" key="8">
    <source>
        <dbReference type="ARBA" id="ARBA00047851"/>
    </source>
</evidence>
<protein>
    <recommendedName>
        <fullName evidence="10">Thiamine-phosphate synthase</fullName>
        <shortName evidence="10">TP synthase</shortName>
        <shortName evidence="10">TPS</shortName>
        <ecNumber evidence="10">2.5.1.3</ecNumber>
    </recommendedName>
    <alternativeName>
        <fullName evidence="10">Thiamine-phosphate pyrophosphorylase</fullName>
        <shortName evidence="10">TMP pyrophosphorylase</shortName>
        <shortName evidence="10">TMP-PPase</shortName>
    </alternativeName>
</protein>
<dbReference type="GO" id="GO:0004789">
    <property type="term" value="F:thiamine-phosphate diphosphorylase activity"/>
    <property type="evidence" value="ECO:0007669"/>
    <property type="project" value="UniProtKB-UniRule"/>
</dbReference>
<feature type="domain" description="Thiamine phosphate synthase/TenI" evidence="13">
    <location>
        <begin position="8"/>
        <end position="188"/>
    </location>
</feature>
<evidence type="ECO:0000256" key="3">
    <source>
        <dbReference type="ARBA" id="ARBA00022679"/>
    </source>
</evidence>
<organism evidence="14">
    <name type="scientific">Hydrogenobacter sp</name>
    <dbReference type="NCBI Taxonomy" id="2152829"/>
    <lineage>
        <taxon>Bacteria</taxon>
        <taxon>Pseudomonadati</taxon>
        <taxon>Aquificota</taxon>
        <taxon>Aquificia</taxon>
        <taxon>Aquificales</taxon>
        <taxon>Aquificaceae</taxon>
        <taxon>Hydrogenobacter</taxon>
    </lineage>
</organism>
<evidence type="ECO:0000256" key="1">
    <source>
        <dbReference type="ARBA" id="ARBA00003814"/>
    </source>
</evidence>
<comment type="catalytic activity">
    <reaction evidence="7 10 11">
        <text>4-methyl-5-(2-phosphooxyethyl)-thiazole + 4-amino-2-methyl-5-(diphosphooxymethyl)pyrimidine + H(+) = thiamine phosphate + diphosphate</text>
        <dbReference type="Rhea" id="RHEA:22328"/>
        <dbReference type="ChEBI" id="CHEBI:15378"/>
        <dbReference type="ChEBI" id="CHEBI:33019"/>
        <dbReference type="ChEBI" id="CHEBI:37575"/>
        <dbReference type="ChEBI" id="CHEBI:57841"/>
        <dbReference type="ChEBI" id="CHEBI:58296"/>
        <dbReference type="EC" id="2.5.1.3"/>
    </reaction>
</comment>
<dbReference type="InterPro" id="IPR034291">
    <property type="entry name" value="TMP_synthase"/>
</dbReference>
<keyword evidence="3 10" id="KW-0808">Transferase</keyword>
<keyword evidence="6 10" id="KW-0784">Thiamine biosynthesis</keyword>
<evidence type="ECO:0000256" key="5">
    <source>
        <dbReference type="ARBA" id="ARBA00022842"/>
    </source>
</evidence>
<keyword evidence="4 10" id="KW-0479">Metal-binding</keyword>
<comment type="caution">
    <text evidence="14">The sequence shown here is derived from an EMBL/GenBank/DDBJ whole genome shotgun (WGS) entry which is preliminary data.</text>
</comment>
<feature type="binding site" evidence="10">
    <location>
        <begin position="135"/>
        <end position="137"/>
    </location>
    <ligand>
        <name>2-[(2R,5Z)-2-carboxy-4-methylthiazol-5(2H)-ylidene]ethyl phosphate</name>
        <dbReference type="ChEBI" id="CHEBI:62899"/>
    </ligand>
</feature>
<evidence type="ECO:0000313" key="14">
    <source>
        <dbReference type="EMBL" id="HEW45890.1"/>
    </source>
</evidence>
<feature type="binding site" evidence="10">
    <location>
        <position position="138"/>
    </location>
    <ligand>
        <name>4-amino-2-methyl-5-(diphosphooxymethyl)pyrimidine</name>
        <dbReference type="ChEBI" id="CHEBI:57841"/>
    </ligand>
</feature>
<evidence type="ECO:0000256" key="11">
    <source>
        <dbReference type="RuleBase" id="RU003826"/>
    </source>
</evidence>
<feature type="binding site" evidence="10">
    <location>
        <begin position="185"/>
        <end position="186"/>
    </location>
    <ligand>
        <name>2-[(2R,5Z)-2-carboxy-4-methylthiazol-5(2H)-ylidene]ethyl phosphate</name>
        <dbReference type="ChEBI" id="CHEBI:62899"/>
    </ligand>
</feature>
<dbReference type="HAMAP" id="MF_00097">
    <property type="entry name" value="TMP_synthase"/>
    <property type="match status" value="1"/>
</dbReference>
<dbReference type="GO" id="GO:0009229">
    <property type="term" value="P:thiamine diphosphate biosynthetic process"/>
    <property type="evidence" value="ECO:0007669"/>
    <property type="project" value="UniProtKB-UniRule"/>
</dbReference>
<dbReference type="SUPFAM" id="SSF51391">
    <property type="entry name" value="Thiamin phosphate synthase"/>
    <property type="match status" value="1"/>
</dbReference>
<feature type="binding site" evidence="10">
    <location>
        <position position="90"/>
    </location>
    <ligand>
        <name>Mg(2+)</name>
        <dbReference type="ChEBI" id="CHEBI:18420"/>
    </ligand>
</feature>
<dbReference type="PANTHER" id="PTHR20857">
    <property type="entry name" value="THIAMINE-PHOSPHATE PYROPHOSPHORYLASE"/>
    <property type="match status" value="1"/>
</dbReference>
<comment type="cofactor">
    <cofactor evidence="10">
        <name>Mg(2+)</name>
        <dbReference type="ChEBI" id="CHEBI:18420"/>
    </cofactor>
    <text evidence="10">Binds 1 Mg(2+) ion per subunit.</text>
</comment>
<evidence type="ECO:0000259" key="13">
    <source>
        <dbReference type="Pfam" id="PF02581"/>
    </source>
</evidence>
<comment type="catalytic activity">
    <reaction evidence="9 10 11">
        <text>2-[(2R,5Z)-2-carboxy-4-methylthiazol-5(2H)-ylidene]ethyl phosphate + 4-amino-2-methyl-5-(diphosphooxymethyl)pyrimidine + 2 H(+) = thiamine phosphate + CO2 + diphosphate</text>
        <dbReference type="Rhea" id="RHEA:47844"/>
        <dbReference type="ChEBI" id="CHEBI:15378"/>
        <dbReference type="ChEBI" id="CHEBI:16526"/>
        <dbReference type="ChEBI" id="CHEBI:33019"/>
        <dbReference type="ChEBI" id="CHEBI:37575"/>
        <dbReference type="ChEBI" id="CHEBI:57841"/>
        <dbReference type="ChEBI" id="CHEBI:62899"/>
        <dbReference type="EC" id="2.5.1.3"/>
    </reaction>
</comment>
<evidence type="ECO:0000256" key="9">
    <source>
        <dbReference type="ARBA" id="ARBA00047883"/>
    </source>
</evidence>
<comment type="function">
    <text evidence="1 10">Condenses 4-methyl-5-(beta-hydroxyethyl)thiazole monophosphate (THZ-P) and 2-methyl-4-amino-5-hydroxymethyl pyrimidine pyrophosphate (HMP-PP) to form thiamine monophosphate (TMP).</text>
</comment>
<evidence type="ECO:0000256" key="6">
    <source>
        <dbReference type="ARBA" id="ARBA00022977"/>
    </source>
</evidence>
<name>A0A7C2ZED0_9AQUI</name>
<dbReference type="CDD" id="cd00564">
    <property type="entry name" value="TMP_TenI"/>
    <property type="match status" value="1"/>
</dbReference>
<reference evidence="14" key="1">
    <citation type="journal article" date="2020" name="mSystems">
        <title>Genome- and Community-Level Interaction Insights into Carbon Utilization and Element Cycling Functions of Hydrothermarchaeota in Hydrothermal Sediment.</title>
        <authorList>
            <person name="Zhou Z."/>
            <person name="Liu Y."/>
            <person name="Xu W."/>
            <person name="Pan J."/>
            <person name="Luo Z.H."/>
            <person name="Li M."/>
        </authorList>
    </citation>
    <scope>NUCLEOTIDE SEQUENCE [LARGE SCALE GENOMIC DNA]</scope>
    <source>
        <strain evidence="14">SpSt-132</strain>
    </source>
</reference>
<feature type="binding site" evidence="10">
    <location>
        <position position="165"/>
    </location>
    <ligand>
        <name>2-[(2R,5Z)-2-carboxy-4-methylthiazol-5(2H)-ylidene]ethyl phosphate</name>
        <dbReference type="ChEBI" id="CHEBI:62899"/>
    </ligand>
</feature>
<dbReference type="GO" id="GO:0005737">
    <property type="term" value="C:cytoplasm"/>
    <property type="evidence" value="ECO:0007669"/>
    <property type="project" value="TreeGrafter"/>
</dbReference>
<comment type="catalytic activity">
    <reaction evidence="8 10 11">
        <text>2-(2-carboxy-4-methylthiazol-5-yl)ethyl phosphate + 4-amino-2-methyl-5-(diphosphooxymethyl)pyrimidine + 2 H(+) = thiamine phosphate + CO2 + diphosphate</text>
        <dbReference type="Rhea" id="RHEA:47848"/>
        <dbReference type="ChEBI" id="CHEBI:15378"/>
        <dbReference type="ChEBI" id="CHEBI:16526"/>
        <dbReference type="ChEBI" id="CHEBI:33019"/>
        <dbReference type="ChEBI" id="CHEBI:37575"/>
        <dbReference type="ChEBI" id="CHEBI:57841"/>
        <dbReference type="ChEBI" id="CHEBI:62890"/>
        <dbReference type="EC" id="2.5.1.3"/>
    </reaction>
</comment>
<dbReference type="GO" id="GO:0009228">
    <property type="term" value="P:thiamine biosynthetic process"/>
    <property type="evidence" value="ECO:0007669"/>
    <property type="project" value="UniProtKB-KW"/>
</dbReference>
<accession>A0A7C2ZED0</accession>
<keyword evidence="5 10" id="KW-0460">Magnesium</keyword>
<dbReference type="FunFam" id="3.20.20.70:FF:000096">
    <property type="entry name" value="Thiamine-phosphate synthase"/>
    <property type="match status" value="1"/>
</dbReference>
<feature type="binding site" evidence="10">
    <location>
        <position position="70"/>
    </location>
    <ligand>
        <name>4-amino-2-methyl-5-(diphosphooxymethyl)pyrimidine</name>
        <dbReference type="ChEBI" id="CHEBI:57841"/>
    </ligand>
</feature>
<evidence type="ECO:0000256" key="10">
    <source>
        <dbReference type="HAMAP-Rule" id="MF_00097"/>
    </source>
</evidence>
<comment type="similarity">
    <text evidence="10 11">Belongs to the thiamine-phosphate synthase family.</text>
</comment>
<gene>
    <name evidence="10 14" type="primary">thiE</name>
    <name evidence="14" type="ORF">ENO47_04365</name>
</gene>
<sequence>MKKPNLTLYLVTDDRFFQDRDLVSTIESAIRGGITALQYRFKNKSTRQMYEELLVLRELTKRYGVDLVVNDRVDLALAVEADGVHVGQEDLPPDIVRKLVGDKMYIGYSVNSVDKLREVEHLPIDYIGFGSVYETTTKENYKLVGLEGLRQAVKLTSKPIVAIGGITHYRVGEVLQAGAKGIAVVSAILGFENVEKATRSLVEAMKGYYRKAIHEGFVSP</sequence>
<dbReference type="InterPro" id="IPR022998">
    <property type="entry name" value="ThiamineP_synth_TenI"/>
</dbReference>
<evidence type="ECO:0000256" key="2">
    <source>
        <dbReference type="ARBA" id="ARBA00005165"/>
    </source>
</evidence>
<feature type="binding site" evidence="10">
    <location>
        <begin position="38"/>
        <end position="42"/>
    </location>
    <ligand>
        <name>4-amino-2-methyl-5-(diphosphooxymethyl)pyrimidine</name>
        <dbReference type="ChEBI" id="CHEBI:57841"/>
    </ligand>
</feature>
<proteinExistence type="inferred from homology"/>
<dbReference type="InterPro" id="IPR013785">
    <property type="entry name" value="Aldolase_TIM"/>
</dbReference>
<evidence type="ECO:0000256" key="7">
    <source>
        <dbReference type="ARBA" id="ARBA00047334"/>
    </source>
</evidence>
<dbReference type="PANTHER" id="PTHR20857:SF23">
    <property type="entry name" value="THIAMINE BIOSYNTHETIC BIFUNCTIONAL ENZYME"/>
    <property type="match status" value="1"/>
</dbReference>
<dbReference type="EMBL" id="DSFP01000035">
    <property type="protein sequence ID" value="HEW45890.1"/>
    <property type="molecule type" value="Genomic_DNA"/>
</dbReference>
<dbReference type="AlphaFoldDB" id="A0A7C2ZED0"/>
<feature type="binding site" evidence="10">
    <location>
        <position position="71"/>
    </location>
    <ligand>
        <name>Mg(2+)</name>
        <dbReference type="ChEBI" id="CHEBI:18420"/>
    </ligand>
</feature>
<feature type="binding site" evidence="10">
    <location>
        <position position="109"/>
    </location>
    <ligand>
        <name>4-amino-2-methyl-5-(diphosphooxymethyl)pyrimidine</name>
        <dbReference type="ChEBI" id="CHEBI:57841"/>
    </ligand>
</feature>
<evidence type="ECO:0000256" key="4">
    <source>
        <dbReference type="ARBA" id="ARBA00022723"/>
    </source>
</evidence>
<dbReference type="GO" id="GO:0000287">
    <property type="term" value="F:magnesium ion binding"/>
    <property type="evidence" value="ECO:0007669"/>
    <property type="project" value="UniProtKB-UniRule"/>
</dbReference>
<dbReference type="Pfam" id="PF02581">
    <property type="entry name" value="TMP-TENI"/>
    <property type="match status" value="1"/>
</dbReference>
<evidence type="ECO:0000256" key="12">
    <source>
        <dbReference type="RuleBase" id="RU004253"/>
    </source>
</evidence>
<dbReference type="EC" id="2.5.1.3" evidence="10"/>
<dbReference type="UniPathway" id="UPA00060">
    <property type="reaction ID" value="UER00141"/>
</dbReference>
<dbReference type="InterPro" id="IPR036206">
    <property type="entry name" value="ThiamineP_synth_sf"/>
</dbReference>
<dbReference type="Gene3D" id="3.20.20.70">
    <property type="entry name" value="Aldolase class I"/>
    <property type="match status" value="1"/>
</dbReference>
<comment type="pathway">
    <text evidence="2 10 12">Cofactor biosynthesis; thiamine diphosphate biosynthesis; thiamine phosphate from 4-amino-2-methyl-5-diphosphomethylpyrimidine and 4-methyl-5-(2-phosphoethyl)-thiazole: step 1/1.</text>
</comment>